<dbReference type="Pfam" id="PF00206">
    <property type="entry name" value="Lyase_1"/>
    <property type="match status" value="1"/>
</dbReference>
<evidence type="ECO:0000256" key="5">
    <source>
        <dbReference type="ARBA" id="ARBA00023239"/>
    </source>
</evidence>
<keyword evidence="5 6" id="KW-0456">Lyase</keyword>
<dbReference type="Proteomes" id="UP001596084">
    <property type="component" value="Unassembled WGS sequence"/>
</dbReference>
<evidence type="ECO:0000256" key="3">
    <source>
        <dbReference type="ARBA" id="ARBA00012338"/>
    </source>
</evidence>
<dbReference type="RefSeq" id="WP_068836160.1">
    <property type="nucleotide sequence ID" value="NZ_JBHSMX010000022.1"/>
</dbReference>
<dbReference type="Gene3D" id="1.10.275.10">
    <property type="entry name" value="Fumarase/aspartase (N-terminal domain)"/>
    <property type="match status" value="1"/>
</dbReference>
<keyword evidence="6" id="KW-0963">Cytoplasm</keyword>
<dbReference type="NCBIfam" id="TIGR00838">
    <property type="entry name" value="argH"/>
    <property type="match status" value="1"/>
</dbReference>
<sequence length="464" mass="50854">MFAEAKTEAWSGRFAAPMDELLTDYQQCLDIDIRLASVDIAGSLAHAEMLASIGVLSGQDLADIQRGMAQIRQEIEERVFPWAKDREDVHMNIEHRLTQLIGDAGKRLHTARSRNDQVATDLRLYTRQELDALGDELKALVSVALDLARTHAATLMPGCTHLQIAQPVTFGHHLMAYVEMFLRDIQRVRQARERLNELPLGAAALAGTSFPIDRHFVAGRLGFAGVCQNSLDAVSDRDFVIDACSAGAQIMMHLSRLSEELVFWSNPLVGFIEIGDRFCTGSSIMPQKKNPDIPELARGKAGRVFGNLASALAVMKSQPLAYNKDNQESKQPLVDTLATVRSSVRVFSRLLPSLSVNQARMRAAASAGFSTATDLADYLVRRGLPFREAHEVVALTVRRCIESGKDLSQLTLEELRQFSPVIEADVFQSVTLEGSVLARNHVGGTAPAAVTSAIESARKRIEAA</sequence>
<dbReference type="PRINTS" id="PR00145">
    <property type="entry name" value="ARGSUCLYASE"/>
</dbReference>
<dbReference type="InterPro" id="IPR008948">
    <property type="entry name" value="L-Aspartase-like"/>
</dbReference>
<evidence type="ECO:0000256" key="4">
    <source>
        <dbReference type="ARBA" id="ARBA00022571"/>
    </source>
</evidence>
<feature type="domain" description="Fumarate lyase N-terminal" evidence="7">
    <location>
        <begin position="12"/>
        <end position="306"/>
    </location>
</feature>
<dbReference type="PANTHER" id="PTHR43814:SF1">
    <property type="entry name" value="ARGININOSUCCINATE LYASE"/>
    <property type="match status" value="1"/>
</dbReference>
<dbReference type="InterPro" id="IPR020557">
    <property type="entry name" value="Fumarate_lyase_CS"/>
</dbReference>
<comment type="subcellular location">
    <subcellularLocation>
        <location evidence="6">Cytoplasm</location>
    </subcellularLocation>
</comment>
<evidence type="ECO:0000259" key="7">
    <source>
        <dbReference type="Pfam" id="PF00206"/>
    </source>
</evidence>
<evidence type="ECO:0000256" key="2">
    <source>
        <dbReference type="ARBA" id="ARBA00004941"/>
    </source>
</evidence>
<dbReference type="CDD" id="cd01359">
    <property type="entry name" value="Argininosuccinate_lyase"/>
    <property type="match status" value="1"/>
</dbReference>
<evidence type="ECO:0000313" key="9">
    <source>
        <dbReference type="EMBL" id="MFC5522024.1"/>
    </source>
</evidence>
<dbReference type="InterPro" id="IPR024083">
    <property type="entry name" value="Fumarase/histidase_N"/>
</dbReference>
<dbReference type="Pfam" id="PF14698">
    <property type="entry name" value="ASL_C2"/>
    <property type="match status" value="1"/>
</dbReference>
<comment type="pathway">
    <text evidence="2 6">Amino-acid biosynthesis; L-arginine biosynthesis; L-arginine from L-ornithine and carbamoyl phosphate: step 3/3.</text>
</comment>
<evidence type="ECO:0000313" key="10">
    <source>
        <dbReference type="Proteomes" id="UP001596084"/>
    </source>
</evidence>
<name>A0ABW0QH51_9BURK</name>
<evidence type="ECO:0000256" key="6">
    <source>
        <dbReference type="HAMAP-Rule" id="MF_00006"/>
    </source>
</evidence>
<comment type="catalytic activity">
    <reaction evidence="1 6">
        <text>2-(N(omega)-L-arginino)succinate = fumarate + L-arginine</text>
        <dbReference type="Rhea" id="RHEA:24020"/>
        <dbReference type="ChEBI" id="CHEBI:29806"/>
        <dbReference type="ChEBI" id="CHEBI:32682"/>
        <dbReference type="ChEBI" id="CHEBI:57472"/>
        <dbReference type="EC" id="4.3.2.1"/>
    </reaction>
</comment>
<accession>A0ABW0QH51</accession>
<dbReference type="PRINTS" id="PR00149">
    <property type="entry name" value="FUMRATELYASE"/>
</dbReference>
<keyword evidence="4 6" id="KW-0055">Arginine biosynthesis</keyword>
<keyword evidence="10" id="KW-1185">Reference proteome</keyword>
<comment type="caution">
    <text evidence="9">The sequence shown here is derived from an EMBL/GenBank/DDBJ whole genome shotgun (WGS) entry which is preliminary data.</text>
</comment>
<dbReference type="EC" id="4.3.2.1" evidence="3 6"/>
<organism evidence="9 10">
    <name type="scientific">Polaromonas jejuensis</name>
    <dbReference type="NCBI Taxonomy" id="457502"/>
    <lineage>
        <taxon>Bacteria</taxon>
        <taxon>Pseudomonadati</taxon>
        <taxon>Pseudomonadota</taxon>
        <taxon>Betaproteobacteria</taxon>
        <taxon>Burkholderiales</taxon>
        <taxon>Comamonadaceae</taxon>
        <taxon>Polaromonas</taxon>
    </lineage>
</organism>
<dbReference type="Gene3D" id="1.20.200.10">
    <property type="entry name" value="Fumarase/aspartase (Central domain)"/>
    <property type="match status" value="1"/>
</dbReference>
<protein>
    <recommendedName>
        <fullName evidence="3 6">Argininosuccinate lyase</fullName>
        <shortName evidence="6">ASAL</shortName>
        <ecNumber evidence="3 6">4.3.2.1</ecNumber>
    </recommendedName>
    <alternativeName>
        <fullName evidence="6">Arginosuccinase</fullName>
    </alternativeName>
</protein>
<dbReference type="GO" id="GO:0004056">
    <property type="term" value="F:argininosuccinate lyase activity"/>
    <property type="evidence" value="ECO:0007669"/>
    <property type="project" value="UniProtKB-EC"/>
</dbReference>
<gene>
    <name evidence="6 9" type="primary">argH</name>
    <name evidence="9" type="ORF">ACFPP7_14045</name>
</gene>
<evidence type="ECO:0000256" key="1">
    <source>
        <dbReference type="ARBA" id="ARBA00000985"/>
    </source>
</evidence>
<dbReference type="InterPro" id="IPR000362">
    <property type="entry name" value="Fumarate_lyase_fam"/>
</dbReference>
<dbReference type="Gene3D" id="1.10.40.30">
    <property type="entry name" value="Fumarase/aspartase (C-terminal domain)"/>
    <property type="match status" value="1"/>
</dbReference>
<dbReference type="SUPFAM" id="SSF48557">
    <property type="entry name" value="L-aspartase-like"/>
    <property type="match status" value="1"/>
</dbReference>
<dbReference type="PROSITE" id="PS00163">
    <property type="entry name" value="FUMARATE_LYASES"/>
    <property type="match status" value="1"/>
</dbReference>
<dbReference type="InterPro" id="IPR022761">
    <property type="entry name" value="Fumarate_lyase_N"/>
</dbReference>
<evidence type="ECO:0000259" key="8">
    <source>
        <dbReference type="Pfam" id="PF14698"/>
    </source>
</evidence>
<dbReference type="PANTHER" id="PTHR43814">
    <property type="entry name" value="ARGININOSUCCINATE LYASE"/>
    <property type="match status" value="1"/>
</dbReference>
<dbReference type="EMBL" id="JBHSMX010000022">
    <property type="protein sequence ID" value="MFC5522024.1"/>
    <property type="molecule type" value="Genomic_DNA"/>
</dbReference>
<dbReference type="HAMAP" id="MF_00006">
    <property type="entry name" value="Arg_succ_lyase"/>
    <property type="match status" value="1"/>
</dbReference>
<keyword evidence="6" id="KW-0028">Amino-acid biosynthesis</keyword>
<reference evidence="10" key="1">
    <citation type="journal article" date="2019" name="Int. J. Syst. Evol. Microbiol.">
        <title>The Global Catalogue of Microorganisms (GCM) 10K type strain sequencing project: providing services to taxonomists for standard genome sequencing and annotation.</title>
        <authorList>
            <consortium name="The Broad Institute Genomics Platform"/>
            <consortium name="The Broad Institute Genome Sequencing Center for Infectious Disease"/>
            <person name="Wu L."/>
            <person name="Ma J."/>
        </authorList>
    </citation>
    <scope>NUCLEOTIDE SEQUENCE [LARGE SCALE GENOMIC DNA]</scope>
    <source>
        <strain evidence="10">CGMCC 4.7277</strain>
    </source>
</reference>
<comment type="similarity">
    <text evidence="6">Belongs to the lyase 1 family. Argininosuccinate lyase subfamily.</text>
</comment>
<dbReference type="InterPro" id="IPR009049">
    <property type="entry name" value="Argininosuccinate_lyase"/>
</dbReference>
<dbReference type="InterPro" id="IPR029419">
    <property type="entry name" value="Arg_succ_lyase_C"/>
</dbReference>
<proteinExistence type="inferred from homology"/>
<feature type="domain" description="Argininosuccinate lyase C-terminal" evidence="8">
    <location>
        <begin position="369"/>
        <end position="436"/>
    </location>
</feature>